<name>A0A4Y3RK89_9ACTN</name>
<dbReference type="Proteomes" id="UP000315226">
    <property type="component" value="Unassembled WGS sequence"/>
</dbReference>
<organism evidence="2 3">
    <name type="scientific">Streptomyces gardneri</name>
    <dbReference type="NCBI Taxonomy" id="66892"/>
    <lineage>
        <taxon>Bacteria</taxon>
        <taxon>Bacillati</taxon>
        <taxon>Actinomycetota</taxon>
        <taxon>Actinomycetes</taxon>
        <taxon>Kitasatosporales</taxon>
        <taxon>Streptomycetaceae</taxon>
        <taxon>Streptomyces</taxon>
    </lineage>
</organism>
<protein>
    <submittedName>
        <fullName evidence="2">Uncharacterized protein</fullName>
    </submittedName>
</protein>
<reference evidence="2 3" key="1">
    <citation type="submission" date="2019-06" db="EMBL/GenBank/DDBJ databases">
        <title>Whole genome shotgun sequence of Streptomyces gardneri NBRC 12865.</title>
        <authorList>
            <person name="Hosoyama A."/>
            <person name="Uohara A."/>
            <person name="Ohji S."/>
            <person name="Ichikawa N."/>
        </authorList>
    </citation>
    <scope>NUCLEOTIDE SEQUENCE [LARGE SCALE GENOMIC DNA]</scope>
    <source>
        <strain evidence="2 3">NBRC 12865</strain>
    </source>
</reference>
<evidence type="ECO:0000313" key="2">
    <source>
        <dbReference type="EMBL" id="GEB57123.1"/>
    </source>
</evidence>
<feature type="region of interest" description="Disordered" evidence="1">
    <location>
        <begin position="64"/>
        <end position="156"/>
    </location>
</feature>
<evidence type="ECO:0000313" key="3">
    <source>
        <dbReference type="Proteomes" id="UP000315226"/>
    </source>
</evidence>
<gene>
    <name evidence="2" type="ORF">SGA01_27280</name>
</gene>
<proteinExistence type="predicted"/>
<dbReference type="EMBL" id="BJMN01000015">
    <property type="protein sequence ID" value="GEB57123.1"/>
    <property type="molecule type" value="Genomic_DNA"/>
</dbReference>
<comment type="caution">
    <text evidence="2">The sequence shown here is derived from an EMBL/GenBank/DDBJ whole genome shotgun (WGS) entry which is preliminary data.</text>
</comment>
<dbReference type="AlphaFoldDB" id="A0A4Y3RK89"/>
<keyword evidence="3" id="KW-1185">Reference proteome</keyword>
<accession>A0A4Y3RK89</accession>
<sequence length="156" mass="16745">MFRVSREVVGTLSGSWVADMIRRSRAHPAAFFARSVTRSGASATCRPPWTGVRRWGAAAGEGLVRGDGEVDAEDGPDTGGRGGLREAHRAGHVVAVGQRQRSDPALRGPGSRSARLRGAEAGRNPTRHMQMRHPVTHDNLRITPIKQPKNPDCSPG</sequence>
<evidence type="ECO:0000256" key="1">
    <source>
        <dbReference type="SAM" id="MobiDB-lite"/>
    </source>
</evidence>